<evidence type="ECO:0000256" key="7">
    <source>
        <dbReference type="ARBA" id="ARBA00023474"/>
    </source>
</evidence>
<comment type="subcellular location">
    <subcellularLocation>
        <location evidence="1">Nucleus</location>
    </subcellularLocation>
</comment>
<dbReference type="AlphaFoldDB" id="A0A7I8XGG6"/>
<keyword evidence="11" id="KW-1185">Reference proteome</keyword>
<evidence type="ECO:0000256" key="6">
    <source>
        <dbReference type="ARBA" id="ARBA00023242"/>
    </source>
</evidence>
<evidence type="ECO:0000256" key="5">
    <source>
        <dbReference type="ARBA" id="ARBA00023163"/>
    </source>
</evidence>
<dbReference type="PRINTS" id="PR00686">
    <property type="entry name" value="TIFACTORIID"/>
</dbReference>
<dbReference type="EMBL" id="CAJFDI010000001">
    <property type="protein sequence ID" value="CAD5208474.1"/>
    <property type="molecule type" value="Genomic_DNA"/>
</dbReference>
<accession>A0A7I8XGG6</accession>
<dbReference type="Gene3D" id="3.30.310.10">
    <property type="entry name" value="TATA-Binding Protein"/>
    <property type="match status" value="2"/>
</dbReference>
<reference evidence="10" key="1">
    <citation type="submission" date="2020-09" db="EMBL/GenBank/DDBJ databases">
        <authorList>
            <person name="Kikuchi T."/>
        </authorList>
    </citation>
    <scope>NUCLEOTIDE SEQUENCE</scope>
    <source>
        <strain evidence="10">Ka4C1</strain>
    </source>
</reference>
<comment type="similarity">
    <text evidence="2">Belongs to the TBP family.</text>
</comment>
<keyword evidence="5" id="KW-0804">Transcription</keyword>
<comment type="caution">
    <text evidence="10">The sequence shown here is derived from an EMBL/GenBank/DDBJ whole genome shotgun (WGS) entry which is preliminary data.</text>
</comment>
<keyword evidence="3" id="KW-0805">Transcription regulation</keyword>
<sequence>MLGEMPWVPLVQHVMYCLAPPTQTHQTRTEPAPPGNPSTSQDAPNVESEEIDIQIRNVVCNYSLPLHIDLRKVAMNSGNVTFDRDRGVLYKQKRNPQCHVKVYSSGNVYIVGCRSEDDCRRAARSVGRMIQRSMGLLDAQLRLRDYKICNVLATCRLPFGVKIEEMAAKYKEAQYEPELSVGLVWKFTEPKASLRIHTTGSITVTGATSAQGVMQAIQKIYPIVKEFRCSLRHRAERVTGPRKRAANPQSHPLPEFAIARRPRMRAPQDGDEDDPHNESAFNPVTFDDEDELYEELM</sequence>
<dbReference type="SUPFAM" id="SSF55945">
    <property type="entry name" value="TATA-box binding protein-like"/>
    <property type="match status" value="2"/>
</dbReference>
<dbReference type="OrthoDB" id="2127950at2759"/>
<evidence type="ECO:0000313" key="10">
    <source>
        <dbReference type="EMBL" id="CAD5208474.1"/>
    </source>
</evidence>
<dbReference type="Proteomes" id="UP000659654">
    <property type="component" value="Unassembled WGS sequence"/>
</dbReference>
<dbReference type="GO" id="GO:0003677">
    <property type="term" value="F:DNA binding"/>
    <property type="evidence" value="ECO:0007669"/>
    <property type="project" value="UniProtKB-KW"/>
</dbReference>
<feature type="region of interest" description="Disordered" evidence="9">
    <location>
        <begin position="23"/>
        <end position="47"/>
    </location>
</feature>
<dbReference type="GO" id="GO:0005634">
    <property type="term" value="C:nucleus"/>
    <property type="evidence" value="ECO:0007669"/>
    <property type="project" value="UniProtKB-SubCell"/>
</dbReference>
<name>A0A7I8XGG6_BURXY</name>
<evidence type="ECO:0000256" key="9">
    <source>
        <dbReference type="SAM" id="MobiDB-lite"/>
    </source>
</evidence>
<evidence type="ECO:0000256" key="1">
    <source>
        <dbReference type="ARBA" id="ARBA00004123"/>
    </source>
</evidence>
<keyword evidence="4" id="KW-0238">DNA-binding</keyword>
<gene>
    <name evidence="10" type="ORF">BXYJ_LOCUS710</name>
</gene>
<dbReference type="InterPro" id="IPR015445">
    <property type="entry name" value="TBP-like"/>
</dbReference>
<dbReference type="EMBL" id="CAJFCV020000001">
    <property type="protein sequence ID" value="CAG9081642.1"/>
    <property type="molecule type" value="Genomic_DNA"/>
</dbReference>
<dbReference type="Proteomes" id="UP000582659">
    <property type="component" value="Unassembled WGS sequence"/>
</dbReference>
<keyword evidence="6" id="KW-0539">Nucleus</keyword>
<evidence type="ECO:0000256" key="3">
    <source>
        <dbReference type="ARBA" id="ARBA00023015"/>
    </source>
</evidence>
<dbReference type="Pfam" id="PF00352">
    <property type="entry name" value="TBP"/>
    <property type="match status" value="2"/>
</dbReference>
<dbReference type="GO" id="GO:0006352">
    <property type="term" value="P:DNA-templated transcription initiation"/>
    <property type="evidence" value="ECO:0007669"/>
    <property type="project" value="InterPro"/>
</dbReference>
<dbReference type="InterPro" id="IPR012295">
    <property type="entry name" value="TBP_dom_sf"/>
</dbReference>
<dbReference type="CDD" id="cd04517">
    <property type="entry name" value="TLF"/>
    <property type="match status" value="1"/>
</dbReference>
<dbReference type="SMR" id="A0A7I8XGG6"/>
<evidence type="ECO:0000256" key="8">
    <source>
        <dbReference type="ARBA" id="ARBA00033173"/>
    </source>
</evidence>
<proteinExistence type="inferred from homology"/>
<evidence type="ECO:0000256" key="4">
    <source>
        <dbReference type="ARBA" id="ARBA00023125"/>
    </source>
</evidence>
<dbReference type="PANTHER" id="PTHR10126">
    <property type="entry name" value="TATA-BOX BINDING PROTEIN"/>
    <property type="match status" value="1"/>
</dbReference>
<feature type="region of interest" description="Disordered" evidence="9">
    <location>
        <begin position="238"/>
        <end position="297"/>
    </location>
</feature>
<evidence type="ECO:0000256" key="2">
    <source>
        <dbReference type="ARBA" id="ARBA00005560"/>
    </source>
</evidence>
<organism evidence="10 11">
    <name type="scientific">Bursaphelenchus xylophilus</name>
    <name type="common">Pinewood nematode worm</name>
    <name type="synonym">Aphelenchoides xylophilus</name>
    <dbReference type="NCBI Taxonomy" id="6326"/>
    <lineage>
        <taxon>Eukaryota</taxon>
        <taxon>Metazoa</taxon>
        <taxon>Ecdysozoa</taxon>
        <taxon>Nematoda</taxon>
        <taxon>Chromadorea</taxon>
        <taxon>Rhabditida</taxon>
        <taxon>Tylenchina</taxon>
        <taxon>Tylenchomorpha</taxon>
        <taxon>Aphelenchoidea</taxon>
        <taxon>Aphelenchoididae</taxon>
        <taxon>Bursaphelenchus</taxon>
    </lineage>
</organism>
<evidence type="ECO:0000313" key="11">
    <source>
        <dbReference type="Proteomes" id="UP000659654"/>
    </source>
</evidence>
<dbReference type="InterPro" id="IPR000814">
    <property type="entry name" value="TBP"/>
</dbReference>
<feature type="compositionally biased region" description="Acidic residues" evidence="9">
    <location>
        <begin position="286"/>
        <end position="297"/>
    </location>
</feature>
<protein>
    <recommendedName>
        <fullName evidence="7">TATA box-binding protein-like 1</fullName>
    </recommendedName>
    <alternativeName>
        <fullName evidence="8">TBP-like factor</fullName>
    </alternativeName>
</protein>